<keyword evidence="1" id="KW-0285">Flavoprotein</keyword>
<keyword evidence="4" id="KW-0503">Monooxygenase</keyword>
<evidence type="ECO:0000256" key="1">
    <source>
        <dbReference type="ARBA" id="ARBA00022630"/>
    </source>
</evidence>
<name>A0A168CTW5_CORDF</name>
<proteinExistence type="predicted"/>
<evidence type="ECO:0000313" key="7">
    <source>
        <dbReference type="EMBL" id="OAA71787.1"/>
    </source>
</evidence>
<dbReference type="InterPro" id="IPR036188">
    <property type="entry name" value="FAD/NAD-bd_sf"/>
</dbReference>
<accession>A0A168CTW5</accession>
<dbReference type="GO" id="GO:0004497">
    <property type="term" value="F:monooxygenase activity"/>
    <property type="evidence" value="ECO:0007669"/>
    <property type="project" value="UniProtKB-KW"/>
</dbReference>
<sequence length="425" mass="45844">MPSSTPRIAIVGGGPAGLTLGALLHARRIPFTVYELRGRPTAHEWAQPSGMLDMHEHDGLRALRACGLYDAFLPLTGECSEQFVIADSDGAPTPGMGGAQKDEEEPAAKKRKDEEGARPEISRNNLTKLLLSKVPEESVRWGAKLQTAAWRDGTTTLEFANGEKSEFDLVVGADGAWSRVRTLLTPVRPRYGNSQIVTATIRGVTTKYPHLAALVGSGSYMALGYRHAVVSQRGPLDSARIYLWLTTTDEKLGVTAGLSGKPPTAAIAKLLDNDKYLGKFGPVVKELAETALREEEKETGGAGLDIRGLYALPYGLRWEGKKGVAVVGDAAHVMLPNGEGVNQAMLDATLLAEHIVQAWDEDKGPGFGDVLKPLVDGFETDMAQRAVKVGEETEQLLGMMLGEDAGDKMGKFFEGHEEEEKKNEQ</sequence>
<evidence type="ECO:0000256" key="5">
    <source>
        <dbReference type="SAM" id="MobiDB-lite"/>
    </source>
</evidence>
<feature type="region of interest" description="Disordered" evidence="5">
    <location>
        <begin position="87"/>
        <end position="122"/>
    </location>
</feature>
<dbReference type="Pfam" id="PF01494">
    <property type="entry name" value="FAD_binding_3"/>
    <property type="match status" value="1"/>
</dbReference>
<dbReference type="PANTHER" id="PTHR46972">
    <property type="entry name" value="MONOOXYGENASE ASQM-RELATED"/>
    <property type="match status" value="1"/>
</dbReference>
<feature type="domain" description="FAD-binding" evidence="6">
    <location>
        <begin position="8"/>
        <end position="250"/>
    </location>
</feature>
<dbReference type="GO" id="GO:0071949">
    <property type="term" value="F:FAD binding"/>
    <property type="evidence" value="ECO:0007669"/>
    <property type="project" value="InterPro"/>
</dbReference>
<dbReference type="EMBL" id="AZHF01000008">
    <property type="protein sequence ID" value="OAA71787.1"/>
    <property type="molecule type" value="Genomic_DNA"/>
</dbReference>
<dbReference type="InterPro" id="IPR002938">
    <property type="entry name" value="FAD-bd"/>
</dbReference>
<protein>
    <submittedName>
        <fullName evidence="7">Salicylate hydroxylase</fullName>
    </submittedName>
</protein>
<dbReference type="PANTHER" id="PTHR46972:SF1">
    <property type="entry name" value="FAD DEPENDENT OXIDOREDUCTASE DOMAIN-CONTAINING PROTEIN"/>
    <property type="match status" value="1"/>
</dbReference>
<dbReference type="OrthoDB" id="655030at2759"/>
<dbReference type="STRING" id="1081108.A0A168CTW5"/>
<keyword evidence="8" id="KW-1185">Reference proteome</keyword>
<dbReference type="Gene3D" id="3.50.50.60">
    <property type="entry name" value="FAD/NAD(P)-binding domain"/>
    <property type="match status" value="1"/>
</dbReference>
<dbReference type="SUPFAM" id="SSF51905">
    <property type="entry name" value="FAD/NAD(P)-binding domain"/>
    <property type="match status" value="1"/>
</dbReference>
<evidence type="ECO:0000313" key="8">
    <source>
        <dbReference type="Proteomes" id="UP000076881"/>
    </source>
</evidence>
<dbReference type="AlphaFoldDB" id="A0A168CTW5"/>
<evidence type="ECO:0000256" key="4">
    <source>
        <dbReference type="ARBA" id="ARBA00023033"/>
    </source>
</evidence>
<keyword evidence="3" id="KW-0560">Oxidoreductase</keyword>
<comment type="caution">
    <text evidence="7">The sequence shown here is derived from an EMBL/GenBank/DDBJ whole genome shotgun (WGS) entry which is preliminary data.</text>
</comment>
<evidence type="ECO:0000259" key="6">
    <source>
        <dbReference type="Pfam" id="PF01494"/>
    </source>
</evidence>
<feature type="compositionally biased region" description="Basic and acidic residues" evidence="5">
    <location>
        <begin position="106"/>
        <end position="121"/>
    </location>
</feature>
<evidence type="ECO:0000256" key="2">
    <source>
        <dbReference type="ARBA" id="ARBA00022827"/>
    </source>
</evidence>
<dbReference type="Proteomes" id="UP000076881">
    <property type="component" value="Unassembled WGS sequence"/>
</dbReference>
<evidence type="ECO:0000256" key="3">
    <source>
        <dbReference type="ARBA" id="ARBA00023002"/>
    </source>
</evidence>
<dbReference type="PRINTS" id="PR00420">
    <property type="entry name" value="RNGMNOXGNASE"/>
</dbReference>
<organism evidence="7 8">
    <name type="scientific">Akanthomyces lecanii RCEF 1005</name>
    <dbReference type="NCBI Taxonomy" id="1081108"/>
    <lineage>
        <taxon>Eukaryota</taxon>
        <taxon>Fungi</taxon>
        <taxon>Dikarya</taxon>
        <taxon>Ascomycota</taxon>
        <taxon>Pezizomycotina</taxon>
        <taxon>Sordariomycetes</taxon>
        <taxon>Hypocreomycetidae</taxon>
        <taxon>Hypocreales</taxon>
        <taxon>Cordycipitaceae</taxon>
        <taxon>Akanthomyces</taxon>
        <taxon>Cordyceps confragosa</taxon>
    </lineage>
</organism>
<keyword evidence="2" id="KW-0274">FAD</keyword>
<gene>
    <name evidence="7" type="ORF">LEL_09022</name>
</gene>
<reference evidence="7 8" key="1">
    <citation type="journal article" date="2016" name="Genome Biol. Evol.">
        <title>Divergent and convergent evolution of fungal pathogenicity.</title>
        <authorList>
            <person name="Shang Y."/>
            <person name="Xiao G."/>
            <person name="Zheng P."/>
            <person name="Cen K."/>
            <person name="Zhan S."/>
            <person name="Wang C."/>
        </authorList>
    </citation>
    <scope>NUCLEOTIDE SEQUENCE [LARGE SCALE GENOMIC DNA]</scope>
    <source>
        <strain evidence="7 8">RCEF 1005</strain>
    </source>
</reference>